<keyword evidence="5" id="KW-1185">Reference proteome</keyword>
<dbReference type="NCBIfam" id="TIGR04183">
    <property type="entry name" value="Por_Secre_tail"/>
    <property type="match status" value="1"/>
</dbReference>
<dbReference type="AlphaFoldDB" id="A0A2S7W900"/>
<evidence type="ECO:0000259" key="3">
    <source>
        <dbReference type="Pfam" id="PF18962"/>
    </source>
</evidence>
<evidence type="ECO:0000256" key="1">
    <source>
        <dbReference type="ARBA" id="ARBA00022729"/>
    </source>
</evidence>
<dbReference type="EMBL" id="MSCL01000001">
    <property type="protein sequence ID" value="PQJ74063.1"/>
    <property type="molecule type" value="Genomic_DNA"/>
</dbReference>
<reference evidence="4 5" key="1">
    <citation type="submission" date="2016-12" db="EMBL/GenBank/DDBJ databases">
        <title>Trade-off between light-utilization and light-protection in marine flavobacteria.</title>
        <authorList>
            <person name="Kumagai Y."/>
            <person name="Yoshizawa S."/>
            <person name="Kogure K."/>
            <person name="Iwasaki W."/>
        </authorList>
    </citation>
    <scope>NUCLEOTIDE SEQUENCE [LARGE SCALE GENOMIC DNA]</scope>
    <source>
        <strain evidence="4 5">KCTC 22729</strain>
    </source>
</reference>
<dbReference type="RefSeq" id="WP_105045216.1">
    <property type="nucleotide sequence ID" value="NZ_CP150662.1"/>
</dbReference>
<dbReference type="Pfam" id="PF18962">
    <property type="entry name" value="Por_Secre_tail"/>
    <property type="match status" value="1"/>
</dbReference>
<sequence>MKKNYFKILGGLFLMLFISVQSFAQLGTTTFNTASDIAGNYGGTWTNGSNQGSGFGTWVFTNSVSNSGFYIGGTGQGDPSFGIYSENSGNFAAAQRNFSSALKMGEKISVNIGHTATINGEIFVQLLDDGAPVFTLKFVGGDDRWRINDGGSDFDSGQMYSANNSLAFTFSYNEDGTYSYSFGSGNGSNFTATNNISGINSIKFQTTNQGGGQNFGFNNLSIDSKYTITNNSTVASDANITIPYLEVQAGSTVNIGTNSNTTISGNLTVNGNLNINSGSSLIVNGTSTGNVTYNRAIDFVSGNLNGWHLVSSPVSGEDMTDMRANNNFAPGSGGDRIGFASYTPTTNQWSYFTTASTDALAAGKGFSAKLGSTGNLSFTGTINTADVNVSITSDVTGYFNLVGNPYTSFINSKTFLEDNTNLFPADIWVWDSATNNYITYSAVDEFKVAPGQGFFVKATSGTTVDFTASNQLHNADTFQKSSKIEVKLMMNDGSADRFAKMYYLDNATKGFDNGFDGETFGGIENNVDVFTNLLENNEGKKFQVQSLPIAEMETMIVPVGVKAAAGKEITFTAEAMNLPGDVKVFLEDRVTNTITRLDQANTSYKVTLNDALNGTGRFFLHTKASGVLSTDDIALQNTSIYAINNNTLRVVGLPSGNANVKMYSILGKQVMQTSFSSTGVKEISLPKLSTGMYIVQVETAAGKLNKKIVLE</sequence>
<feature type="signal peptide" evidence="2">
    <location>
        <begin position="1"/>
        <end position="24"/>
    </location>
</feature>
<comment type="caution">
    <text evidence="4">The sequence shown here is derived from an EMBL/GenBank/DDBJ whole genome shotgun (WGS) entry which is preliminary data.</text>
</comment>
<feature type="domain" description="Secretion system C-terminal sorting" evidence="3">
    <location>
        <begin position="655"/>
        <end position="709"/>
    </location>
</feature>
<dbReference type="OrthoDB" id="1195338at2"/>
<evidence type="ECO:0000256" key="2">
    <source>
        <dbReference type="SAM" id="SignalP"/>
    </source>
</evidence>
<organism evidence="4 5">
    <name type="scientific">Polaribacter gangjinensis</name>
    <dbReference type="NCBI Taxonomy" id="574710"/>
    <lineage>
        <taxon>Bacteria</taxon>
        <taxon>Pseudomonadati</taxon>
        <taxon>Bacteroidota</taxon>
        <taxon>Flavobacteriia</taxon>
        <taxon>Flavobacteriales</taxon>
        <taxon>Flavobacteriaceae</taxon>
    </lineage>
</organism>
<keyword evidence="1 2" id="KW-0732">Signal</keyword>
<protein>
    <recommendedName>
        <fullName evidence="3">Secretion system C-terminal sorting domain-containing protein</fullName>
    </recommendedName>
</protein>
<evidence type="ECO:0000313" key="5">
    <source>
        <dbReference type="Proteomes" id="UP000237608"/>
    </source>
</evidence>
<accession>A0A2S7W900</accession>
<feature type="chain" id="PRO_5015503614" description="Secretion system C-terminal sorting domain-containing protein" evidence="2">
    <location>
        <begin position="25"/>
        <end position="711"/>
    </location>
</feature>
<dbReference type="Proteomes" id="UP000237608">
    <property type="component" value="Unassembled WGS sequence"/>
</dbReference>
<gene>
    <name evidence="4" type="ORF">BTO13_01695</name>
</gene>
<evidence type="ECO:0000313" key="4">
    <source>
        <dbReference type="EMBL" id="PQJ74063.1"/>
    </source>
</evidence>
<proteinExistence type="predicted"/>
<dbReference type="InterPro" id="IPR026444">
    <property type="entry name" value="Secre_tail"/>
</dbReference>
<name>A0A2S7W900_9FLAO</name>